<dbReference type="EMBL" id="OBEL01000004">
    <property type="protein sequence ID" value="SNZ20297.1"/>
    <property type="molecule type" value="Genomic_DNA"/>
</dbReference>
<sequence length="78" mass="8643">MQQDAGENLDTSYRIFIKSITWQVLGLFSMTLVGYLFTGSLTAGGGIALVSSAIGFGFYFMHEVIWSKIKWGRATRSL</sequence>
<accession>A0A285PGB0</accession>
<dbReference type="Proteomes" id="UP000219439">
    <property type="component" value="Unassembled WGS sequence"/>
</dbReference>
<reference evidence="3 4" key="1">
    <citation type="submission" date="2017-09" db="EMBL/GenBank/DDBJ databases">
        <authorList>
            <person name="Ehlers B."/>
            <person name="Leendertz F.H."/>
        </authorList>
    </citation>
    <scope>NUCLEOTIDE SEQUENCE [LARGE SCALE GENOMIC DNA]</scope>
    <source>
        <strain evidence="3 4">DSM 18289</strain>
    </source>
</reference>
<proteinExistence type="predicted"/>
<organism evidence="3 4">
    <name type="scientific">Cohaesibacter gelatinilyticus</name>
    <dbReference type="NCBI Taxonomy" id="372072"/>
    <lineage>
        <taxon>Bacteria</taxon>
        <taxon>Pseudomonadati</taxon>
        <taxon>Pseudomonadota</taxon>
        <taxon>Alphaproteobacteria</taxon>
        <taxon>Hyphomicrobiales</taxon>
        <taxon>Cohaesibacteraceae</taxon>
    </lineage>
</organism>
<dbReference type="Pfam" id="PF09834">
    <property type="entry name" value="DUF2061"/>
    <property type="match status" value="1"/>
</dbReference>
<gene>
    <name evidence="3" type="ORF">SAMN06265368_3400</name>
</gene>
<evidence type="ECO:0000313" key="3">
    <source>
        <dbReference type="EMBL" id="SNZ20297.1"/>
    </source>
</evidence>
<feature type="transmembrane region" description="Helical" evidence="1">
    <location>
        <begin position="43"/>
        <end position="61"/>
    </location>
</feature>
<evidence type="ECO:0000256" key="1">
    <source>
        <dbReference type="SAM" id="Phobius"/>
    </source>
</evidence>
<keyword evidence="4" id="KW-1185">Reference proteome</keyword>
<dbReference type="InterPro" id="IPR018638">
    <property type="entry name" value="DUF2061_membrane"/>
</dbReference>
<keyword evidence="1" id="KW-0472">Membrane</keyword>
<evidence type="ECO:0000259" key="2">
    <source>
        <dbReference type="Pfam" id="PF09834"/>
    </source>
</evidence>
<keyword evidence="1" id="KW-0812">Transmembrane</keyword>
<evidence type="ECO:0000313" key="4">
    <source>
        <dbReference type="Proteomes" id="UP000219439"/>
    </source>
</evidence>
<feature type="domain" description="DUF2061" evidence="2">
    <location>
        <begin position="17"/>
        <end position="67"/>
    </location>
</feature>
<feature type="transmembrane region" description="Helical" evidence="1">
    <location>
        <begin position="20"/>
        <end position="37"/>
    </location>
</feature>
<protein>
    <submittedName>
        <fullName evidence="3">Uncharacterized membrane protein</fullName>
    </submittedName>
</protein>
<keyword evidence="1" id="KW-1133">Transmembrane helix</keyword>
<name>A0A285PGB0_9HYPH</name>
<dbReference type="AlphaFoldDB" id="A0A285PGB0"/>